<dbReference type="EMBL" id="CM043785">
    <property type="protein sequence ID" value="KAI4832969.1"/>
    <property type="molecule type" value="Genomic_DNA"/>
</dbReference>
<proteinExistence type="predicted"/>
<evidence type="ECO:0000313" key="2">
    <source>
        <dbReference type="Proteomes" id="UP001057452"/>
    </source>
</evidence>
<sequence>SSDGEAEEEDVDVALKKEVAQLKASGAKRERRFMALDSGANNVIFIKTQNIEADKLVHLVLSDLHTTKKHKSRVILRMLPVTGTCKAFQEDMVKYLATFLEPWFQNPNCGTYQIAFKARNSSHNKRDEIIKTIAGMVGKLNPKNKVDLTNPELTIVVEVIKAVCCLSVVLLKKVSDEFDCGVVFEEVRDDDAILPIFEEKIIGKVEKLETRGQRILLEEPAKQNRKPAFPLKLDDHTKELVWRSLINNTELKLYQLPQERDDVVLFDREEKTSLKNVRSESLAPLLNLQEALEQYGRKLVVVACQTLRFRTLIGPESDPDLKLNDDSYCVLERESFKKDLHGSSFKIDARKLHYMRKALVKHGLVSMQSHVTRVISGQQQHSILLLLKRFYVNRRAKYDILMEYICNLLQQSPECGGQHFQRVFQYMRNAKLAEFCQYPLEDLDPSAGPCINKKAGRIGSNPPEGRIMERDVLSQAYNMVLSTGTKGVAQRGISCKVNVGKLESRMICRRLEREDMIKGFMVDQGRQRTTQFISHRFVGVSNRLQRFAKEQERTKLLYSSAPQALDVDAPSPKSPPTAKRKKASSKSPAAKKFRKADGGGKETVEEDGEVNTEVRALDGEGGEAAGEKSQVKAEHPESPFIQAAEGETAACSESNSSAAPDSESTPTAEPAGVEEDDPNSNPFSTFLRGAVERSQQLGRQRRCCCYRFLQETGGENLIVEAVRNFKIIEGLFPLQKIITDDEKKDGINTRCCKKTIVRTVDSLSREGLLKVYKTTIIQDGVTKNVEMVVHPSVQPTDEIVTRLIEQIRFRISIISSTPKRKPEREGAAPEDTSGSPSRANKRDKKKNKTDEFKPTTVKGLGKSLGFQPKMHRMRVVHNFLWYLIYGHLSKQSSSDSQRPATHVISSGDEEEEQKDTSIPSDSQSDLKGVCRGWAMVGDILLCMPLSVFIQVIQVNYKVEGLEEYLNDPVKQHHLIRTLPARMRRQLLYKRKYIFAFHENLQKLVYMGLVQFGHVEKFKEKDQTSPPCVHDSRGGHVMRNASIVDTTNAEPHELARHRVLRQTLRAAPRHVQQRRGRGERRFDLMGVIRIKRNPSEEETDPSFVHERNVFVGLAYLLKGNLEVCDDGSIPGDGKGAGGLHSEFFAHLKRNWLWTNHLLAVRTTPSGCEAKENKIRLKSLLSKNSLRIALKASGTINPRYSTAKRSVIAETIEVDIEPASRNQQVVGGKKQKRKRTKKEVAKPPRKKKKEPKKRLPAHDEADHRALKMMTRQRVYWSDKPLMSLLEENKPADPSIVEDCAKSFLEYARLLRQKFSSVVLNAREMIMPDTKRQLFSRTLAMTNNQMKASRSFQTFHMYSKYNQEMLCQAFIQCRKRGLVNRRRINQAFGPKKNRALPILPMSYQLSQSYYRYTAAQRSTRSIYDCFSWRFPNSLCTDSFRFLRSLINNGMSDDQPVTAFYNEPENRSESEDVVTERRAASEKKKKTKQKGERRTSEGTREGTREGTGEGNQ</sequence>
<comment type="caution">
    <text evidence="1">The sequence shown here is derived from an EMBL/GenBank/DDBJ whole genome shotgun (WGS) entry which is preliminary data.</text>
</comment>
<reference evidence="1" key="1">
    <citation type="submission" date="2022-05" db="EMBL/GenBank/DDBJ databases">
        <title>Chromosome-level genome of Chaenocephalus aceratus.</title>
        <authorList>
            <person name="Park H."/>
        </authorList>
    </citation>
    <scope>NUCLEOTIDE SEQUENCE</scope>
    <source>
        <strain evidence="1">KU_202001</strain>
    </source>
</reference>
<accession>A0ACB9XZH1</accession>
<organism evidence="1 2">
    <name type="scientific">Chaenocephalus aceratus</name>
    <name type="common">Blackfin icefish</name>
    <name type="synonym">Chaenichthys aceratus</name>
    <dbReference type="NCBI Taxonomy" id="36190"/>
    <lineage>
        <taxon>Eukaryota</taxon>
        <taxon>Metazoa</taxon>
        <taxon>Chordata</taxon>
        <taxon>Craniata</taxon>
        <taxon>Vertebrata</taxon>
        <taxon>Euteleostomi</taxon>
        <taxon>Actinopterygii</taxon>
        <taxon>Neopterygii</taxon>
        <taxon>Teleostei</taxon>
        <taxon>Neoteleostei</taxon>
        <taxon>Acanthomorphata</taxon>
        <taxon>Eupercaria</taxon>
        <taxon>Perciformes</taxon>
        <taxon>Notothenioidei</taxon>
        <taxon>Channichthyidae</taxon>
        <taxon>Chaenocephalus</taxon>
    </lineage>
</organism>
<keyword evidence="2" id="KW-1185">Reference proteome</keyword>
<protein>
    <submittedName>
        <fullName evidence="1">Uncharacterized protein</fullName>
    </submittedName>
</protein>
<dbReference type="Proteomes" id="UP001057452">
    <property type="component" value="Chromosome 1"/>
</dbReference>
<evidence type="ECO:0000313" key="1">
    <source>
        <dbReference type="EMBL" id="KAI4832969.1"/>
    </source>
</evidence>
<feature type="non-terminal residue" evidence="1">
    <location>
        <position position="1"/>
    </location>
</feature>
<name>A0ACB9XZH1_CHAAC</name>
<gene>
    <name evidence="1" type="ORF">KUCAC02_015903</name>
</gene>